<gene>
    <name evidence="1" type="ORF">BV25DRAFT_191928</name>
</gene>
<reference evidence="1" key="2">
    <citation type="journal article" date="2022" name="New Phytol.">
        <title>Evolutionary transition to the ectomycorrhizal habit in the genomes of a hyperdiverse lineage of mushroom-forming fungi.</title>
        <authorList>
            <person name="Looney B."/>
            <person name="Miyauchi S."/>
            <person name="Morin E."/>
            <person name="Drula E."/>
            <person name="Courty P.E."/>
            <person name="Kohler A."/>
            <person name="Kuo A."/>
            <person name="LaButti K."/>
            <person name="Pangilinan J."/>
            <person name="Lipzen A."/>
            <person name="Riley R."/>
            <person name="Andreopoulos W."/>
            <person name="He G."/>
            <person name="Johnson J."/>
            <person name="Nolan M."/>
            <person name="Tritt A."/>
            <person name="Barry K.W."/>
            <person name="Grigoriev I.V."/>
            <person name="Nagy L.G."/>
            <person name="Hibbett D."/>
            <person name="Henrissat B."/>
            <person name="Matheny P.B."/>
            <person name="Labbe J."/>
            <person name="Martin F.M."/>
        </authorList>
    </citation>
    <scope>NUCLEOTIDE SEQUENCE</scope>
    <source>
        <strain evidence="1">HHB10654</strain>
    </source>
</reference>
<accession>A0ACB8T9K0</accession>
<organism evidence="1 2">
    <name type="scientific">Artomyces pyxidatus</name>
    <dbReference type="NCBI Taxonomy" id="48021"/>
    <lineage>
        <taxon>Eukaryota</taxon>
        <taxon>Fungi</taxon>
        <taxon>Dikarya</taxon>
        <taxon>Basidiomycota</taxon>
        <taxon>Agaricomycotina</taxon>
        <taxon>Agaricomycetes</taxon>
        <taxon>Russulales</taxon>
        <taxon>Auriscalpiaceae</taxon>
        <taxon>Artomyces</taxon>
    </lineage>
</organism>
<reference evidence="1" key="1">
    <citation type="submission" date="2021-03" db="EMBL/GenBank/DDBJ databases">
        <authorList>
            <consortium name="DOE Joint Genome Institute"/>
            <person name="Ahrendt S."/>
            <person name="Looney B.P."/>
            <person name="Miyauchi S."/>
            <person name="Morin E."/>
            <person name="Drula E."/>
            <person name="Courty P.E."/>
            <person name="Chicoki N."/>
            <person name="Fauchery L."/>
            <person name="Kohler A."/>
            <person name="Kuo A."/>
            <person name="Labutti K."/>
            <person name="Pangilinan J."/>
            <person name="Lipzen A."/>
            <person name="Riley R."/>
            <person name="Andreopoulos W."/>
            <person name="He G."/>
            <person name="Johnson J."/>
            <person name="Barry K.W."/>
            <person name="Grigoriev I.V."/>
            <person name="Nagy L."/>
            <person name="Hibbett D."/>
            <person name="Henrissat B."/>
            <person name="Matheny P.B."/>
            <person name="Labbe J."/>
            <person name="Martin F."/>
        </authorList>
    </citation>
    <scope>NUCLEOTIDE SEQUENCE</scope>
    <source>
        <strain evidence="1">HHB10654</strain>
    </source>
</reference>
<evidence type="ECO:0000313" key="1">
    <source>
        <dbReference type="EMBL" id="KAI0064841.1"/>
    </source>
</evidence>
<evidence type="ECO:0000313" key="2">
    <source>
        <dbReference type="Proteomes" id="UP000814140"/>
    </source>
</evidence>
<name>A0ACB8T9K0_9AGAM</name>
<dbReference type="EMBL" id="MU277197">
    <property type="protein sequence ID" value="KAI0064841.1"/>
    <property type="molecule type" value="Genomic_DNA"/>
</dbReference>
<sequence>MRTFVSITFLAFSLFLPCVKSASETVQGHAPSPDRCPDAKVLNSSSFPVKGGNVTIAHFSCDHTSSLVSRSPGRISSARATTLELKGRDASECTSDECKCGETCVATCNKLTTLAPTVSNCNTIAQSIKILATNNAIGQTFFVDPGNSVLIFFSDCEFEWDNIGKATIEYCWDDFINIESAIETSCLAIKGNTGASCVSVGNDFQLSFKFA</sequence>
<comment type="caution">
    <text evidence="1">The sequence shown here is derived from an EMBL/GenBank/DDBJ whole genome shotgun (WGS) entry which is preliminary data.</text>
</comment>
<dbReference type="Proteomes" id="UP000814140">
    <property type="component" value="Unassembled WGS sequence"/>
</dbReference>
<proteinExistence type="predicted"/>
<protein>
    <submittedName>
        <fullName evidence="1">Uncharacterized protein</fullName>
    </submittedName>
</protein>
<keyword evidence="2" id="KW-1185">Reference proteome</keyword>